<keyword evidence="3" id="KW-0560">Oxidoreductase</keyword>
<dbReference type="EC" id="1.1.1.100" evidence="3"/>
<dbReference type="PANTHER" id="PTHR42760">
    <property type="entry name" value="SHORT-CHAIN DEHYDROGENASES/REDUCTASES FAMILY MEMBER"/>
    <property type="match status" value="1"/>
</dbReference>
<evidence type="ECO:0000256" key="1">
    <source>
        <dbReference type="ARBA" id="ARBA00006484"/>
    </source>
</evidence>
<dbReference type="GO" id="GO:0004316">
    <property type="term" value="F:3-oxoacyl-[acyl-carrier-protein] reductase (NADPH) activity"/>
    <property type="evidence" value="ECO:0007669"/>
    <property type="project" value="UniProtKB-EC"/>
</dbReference>
<protein>
    <submittedName>
        <fullName evidence="3">3-oxoacyl-ACP reductase</fullName>
        <ecNumber evidence="3">1.1.1.100</ecNumber>
    </submittedName>
</protein>
<evidence type="ECO:0000313" key="4">
    <source>
        <dbReference type="Proteomes" id="UP001596119"/>
    </source>
</evidence>
<dbReference type="NCBIfam" id="NF006110">
    <property type="entry name" value="PRK08261.1"/>
    <property type="match status" value="1"/>
</dbReference>
<sequence length="454" mass="46495">MSTDRFRDLSNTALAGRLGVPRVPLLRRYEPGQALLPGPALVTSVGAGRFAKPITALVEESGQQVVDAVGEQKLAAVVVDLTAATTLDDLAAARAILTPAVRKLAPSGRLLLLGAEPAEASARSGVEAAATAQALDGLVRTIAKELRAGATANLLVVAADAPPAAVDSSVRFFLSARSAYVDGQVVRIGAPVGTPRDPAAMDSPTLPEKPLVGRVAVVTGAARGIGAAIADTLARDGAALVVVDVPAAGENLAAVANRTGGTALQLDITAVDAPERLIAHLKQRHGRVDLLVHNAGITRDKLLANMDPDRWNAVLNVNLRAQLRITEALLADGTLLQDGSRIVCVSSQSGIAGNRGQANYVASKAGIIGMVRALAPVVAEQGVTINAVAPGFIETEMTARMPLGTREAGRRVNSLRQGGLPVDVAETIGWLGQADSGGVNGQVVRVCGQSMLGA</sequence>
<name>A0ABW1I8I1_9PSEU</name>
<dbReference type="RefSeq" id="WP_379566497.1">
    <property type="nucleotide sequence ID" value="NZ_JBHSQK010000032.1"/>
</dbReference>
<evidence type="ECO:0000259" key="2">
    <source>
        <dbReference type="SMART" id="SM00822"/>
    </source>
</evidence>
<feature type="domain" description="Ketoreductase" evidence="2">
    <location>
        <begin position="214"/>
        <end position="396"/>
    </location>
</feature>
<dbReference type="PROSITE" id="PS00061">
    <property type="entry name" value="ADH_SHORT"/>
    <property type="match status" value="1"/>
</dbReference>
<dbReference type="Proteomes" id="UP001596119">
    <property type="component" value="Unassembled WGS sequence"/>
</dbReference>
<dbReference type="InterPro" id="IPR002347">
    <property type="entry name" value="SDR_fam"/>
</dbReference>
<dbReference type="InterPro" id="IPR036291">
    <property type="entry name" value="NAD(P)-bd_dom_sf"/>
</dbReference>
<dbReference type="Pfam" id="PF13561">
    <property type="entry name" value="adh_short_C2"/>
    <property type="match status" value="1"/>
</dbReference>
<proteinExistence type="inferred from homology"/>
<organism evidence="3 4">
    <name type="scientific">Pseudonocardia lutea</name>
    <dbReference type="NCBI Taxonomy" id="2172015"/>
    <lineage>
        <taxon>Bacteria</taxon>
        <taxon>Bacillati</taxon>
        <taxon>Actinomycetota</taxon>
        <taxon>Actinomycetes</taxon>
        <taxon>Pseudonocardiales</taxon>
        <taxon>Pseudonocardiaceae</taxon>
        <taxon>Pseudonocardia</taxon>
    </lineage>
</organism>
<dbReference type="PRINTS" id="PR00080">
    <property type="entry name" value="SDRFAMILY"/>
</dbReference>
<reference evidence="4" key="1">
    <citation type="journal article" date="2019" name="Int. J. Syst. Evol. Microbiol.">
        <title>The Global Catalogue of Microorganisms (GCM) 10K type strain sequencing project: providing services to taxonomists for standard genome sequencing and annotation.</title>
        <authorList>
            <consortium name="The Broad Institute Genomics Platform"/>
            <consortium name="The Broad Institute Genome Sequencing Center for Infectious Disease"/>
            <person name="Wu L."/>
            <person name="Ma J."/>
        </authorList>
    </citation>
    <scope>NUCLEOTIDE SEQUENCE [LARGE SCALE GENOMIC DNA]</scope>
    <source>
        <strain evidence="4">CGMCC 4.7397</strain>
    </source>
</reference>
<comment type="similarity">
    <text evidence="1">Belongs to the short-chain dehydrogenases/reductases (SDR) family.</text>
</comment>
<comment type="caution">
    <text evidence="3">The sequence shown here is derived from an EMBL/GenBank/DDBJ whole genome shotgun (WGS) entry which is preliminary data.</text>
</comment>
<gene>
    <name evidence="3" type="ORF">ACFQH9_14055</name>
</gene>
<dbReference type="Gene3D" id="3.40.50.720">
    <property type="entry name" value="NAD(P)-binding Rossmann-like Domain"/>
    <property type="match status" value="2"/>
</dbReference>
<dbReference type="EMBL" id="JBHSQK010000032">
    <property type="protein sequence ID" value="MFC5949395.1"/>
    <property type="molecule type" value="Genomic_DNA"/>
</dbReference>
<dbReference type="PRINTS" id="PR00081">
    <property type="entry name" value="GDHRDH"/>
</dbReference>
<evidence type="ECO:0000313" key="3">
    <source>
        <dbReference type="EMBL" id="MFC5949395.1"/>
    </source>
</evidence>
<dbReference type="SUPFAM" id="SSF51735">
    <property type="entry name" value="NAD(P)-binding Rossmann-fold domains"/>
    <property type="match status" value="1"/>
</dbReference>
<dbReference type="PANTHER" id="PTHR42760:SF78">
    <property type="entry name" value="3-OXOACYL-[ACYL-CARRIER-PROTEIN] REDUCTASE [NADH]"/>
    <property type="match status" value="1"/>
</dbReference>
<dbReference type="SMART" id="SM00822">
    <property type="entry name" value="PKS_KR"/>
    <property type="match status" value="1"/>
</dbReference>
<keyword evidence="4" id="KW-1185">Reference proteome</keyword>
<accession>A0ABW1I8I1</accession>
<dbReference type="InterPro" id="IPR020904">
    <property type="entry name" value="Sc_DH/Rdtase_CS"/>
</dbReference>
<dbReference type="InterPro" id="IPR057326">
    <property type="entry name" value="KR_dom"/>
</dbReference>